<keyword evidence="3 4" id="KW-0067">ATP-binding</keyword>
<dbReference type="SUPFAM" id="SSF52540">
    <property type="entry name" value="P-loop containing nucleoside triphosphate hydrolases"/>
    <property type="match status" value="1"/>
</dbReference>
<sequence length="663" mass="75467">MPHDHFIVPNNVSLTQALSLLHSIVSIQLDNCKEQKAKGSKEETVDILCSILSYLREGLISIKKKFNVVHYGDLKDPNVVTKYADVRILGQEIKDMCAELESKSQDKRDPDWRSKLKMKFIKSNVKQDQERALKEKEQVEKLKQERDRIQREEKDKEARLLKKKEQEIEKQVRKDVQEELRKTKLKSTDTAERNVHETMMPPTRRSMDQLTRKAETFGRRSLDGFGRRKSYQNEVRTVSASSPNVNQAALLAWSGQSSQKVAQSKPKAKQTFVYTKPTVRRPVIKSPVRTSPRIPVEVAFETPIIDRERIRSPVSRSVPHSRSTSVDRKGGQDLSLEKSEKALTPLEKKLAHIMDNLEGVDENSCLHIINDILIADEKVYWDDISGLNTTKSALKETVVYPFLRPDLFQGLREPVSGILLFGPPGTGKTMIAKAVATESKSTFFSISASSVLSKFLGESEKLVRALFYLSKKLAPSIIFVDEIDSLLTTRSDNENESSRRIKTEFLIRWSSLTSATASEKSEEQMDSSRVLVLAATNTPWDLDEAARRRFSKRIYIPLPDYETRHYHLKRLMAVQRNQLTESDFNEIARLTEGYSGSDLTSLAKDAAMEPIRDLGETLINANLELVRGVTLQDFESAMTRVKRSVSTQSLLRFEQWALTYGST</sequence>
<dbReference type="FunCoup" id="Q6CM31">
    <property type="interactions" value="56"/>
</dbReference>
<dbReference type="InterPro" id="IPR050304">
    <property type="entry name" value="MT-severing_AAA_ATPase"/>
</dbReference>
<dbReference type="AlphaFoldDB" id="Q6CM31"/>
<evidence type="ECO:0000313" key="8">
    <source>
        <dbReference type="EMBL" id="CAH00095.1"/>
    </source>
</evidence>
<dbReference type="PANTHER" id="PTHR23074">
    <property type="entry name" value="AAA DOMAIN-CONTAINING"/>
    <property type="match status" value="1"/>
</dbReference>
<dbReference type="Pfam" id="PF09336">
    <property type="entry name" value="Vps4_C"/>
    <property type="match status" value="1"/>
</dbReference>
<protein>
    <submittedName>
        <fullName evidence="8">KLLA0E23409p</fullName>
    </submittedName>
</protein>
<dbReference type="InterPro" id="IPR015415">
    <property type="entry name" value="Spast_Vps4_C"/>
</dbReference>
<dbReference type="eggNOG" id="KOG0740">
    <property type="taxonomic scope" value="Eukaryota"/>
</dbReference>
<reference evidence="8 9" key="1">
    <citation type="journal article" date="2004" name="Nature">
        <title>Genome evolution in yeasts.</title>
        <authorList>
            <consortium name="Genolevures"/>
            <person name="Dujon B."/>
            <person name="Sherman D."/>
            <person name="Fischer G."/>
            <person name="Durrens P."/>
            <person name="Casaregola S."/>
            <person name="Lafontaine I."/>
            <person name="de Montigny J."/>
            <person name="Marck C."/>
            <person name="Neuveglise C."/>
            <person name="Talla E."/>
            <person name="Goffard N."/>
            <person name="Frangeul L."/>
            <person name="Aigle M."/>
            <person name="Anthouard V."/>
            <person name="Babour A."/>
            <person name="Barbe V."/>
            <person name="Barnay S."/>
            <person name="Blanchin S."/>
            <person name="Beckerich J.M."/>
            <person name="Beyne E."/>
            <person name="Bleykasten C."/>
            <person name="Boisrame A."/>
            <person name="Boyer J."/>
            <person name="Cattolico L."/>
            <person name="Confanioleri F."/>
            <person name="de Daruvar A."/>
            <person name="Despons L."/>
            <person name="Fabre E."/>
            <person name="Fairhead C."/>
            <person name="Ferry-Dumazet H."/>
            <person name="Groppi A."/>
            <person name="Hantraye F."/>
            <person name="Hennequin C."/>
            <person name="Jauniaux N."/>
            <person name="Joyet P."/>
            <person name="Kachouri R."/>
            <person name="Kerrest A."/>
            <person name="Koszul R."/>
            <person name="Lemaire M."/>
            <person name="Lesur I."/>
            <person name="Ma L."/>
            <person name="Muller H."/>
            <person name="Nicaud J.M."/>
            <person name="Nikolski M."/>
            <person name="Oztas S."/>
            <person name="Ozier-Kalogeropoulos O."/>
            <person name="Pellenz S."/>
            <person name="Potier S."/>
            <person name="Richard G.F."/>
            <person name="Straub M.L."/>
            <person name="Suleau A."/>
            <person name="Swennene D."/>
            <person name="Tekaia F."/>
            <person name="Wesolowski-Louvel M."/>
            <person name="Westhof E."/>
            <person name="Wirth B."/>
            <person name="Zeniou-Meyer M."/>
            <person name="Zivanovic I."/>
            <person name="Bolotin-Fukuhara M."/>
            <person name="Thierry A."/>
            <person name="Bouchier C."/>
            <person name="Caudron B."/>
            <person name="Scarpelli C."/>
            <person name="Gaillardin C."/>
            <person name="Weissenbach J."/>
            <person name="Wincker P."/>
            <person name="Souciet J.L."/>
        </authorList>
    </citation>
    <scope>NUCLEOTIDE SEQUENCE [LARGE SCALE GENOMIC DNA]</scope>
    <source>
        <strain evidence="9">ATCC 8585 / CBS 2359 / DSM 70799 / NBRC 1267 / NRRL Y-1140 / WM37</strain>
    </source>
</reference>
<dbReference type="PROSITE" id="PS00674">
    <property type="entry name" value="AAA"/>
    <property type="match status" value="1"/>
</dbReference>
<dbReference type="KEGG" id="kla:KLLA0_E23409g"/>
<feature type="compositionally biased region" description="Basic and acidic residues" evidence="6">
    <location>
        <begin position="325"/>
        <end position="338"/>
    </location>
</feature>
<dbReference type="InParanoid" id="Q6CM31"/>
<gene>
    <name evidence="8" type="ORF">KLLA0_E23409g</name>
</gene>
<evidence type="ECO:0000256" key="6">
    <source>
        <dbReference type="SAM" id="MobiDB-lite"/>
    </source>
</evidence>
<dbReference type="FunFam" id="3.40.50.300:FF:000093">
    <property type="entry name" value="Fidgetin-like 1"/>
    <property type="match status" value="1"/>
</dbReference>
<feature type="domain" description="AAA+ ATPase" evidence="7">
    <location>
        <begin position="414"/>
        <end position="560"/>
    </location>
</feature>
<evidence type="ECO:0000256" key="1">
    <source>
        <dbReference type="ARBA" id="ARBA00006914"/>
    </source>
</evidence>
<dbReference type="InterPro" id="IPR003959">
    <property type="entry name" value="ATPase_AAA_core"/>
</dbReference>
<feature type="coiled-coil region" evidence="5">
    <location>
        <begin position="122"/>
        <end position="174"/>
    </location>
</feature>
<evidence type="ECO:0000256" key="2">
    <source>
        <dbReference type="ARBA" id="ARBA00022741"/>
    </source>
</evidence>
<evidence type="ECO:0000256" key="4">
    <source>
        <dbReference type="RuleBase" id="RU003651"/>
    </source>
</evidence>
<dbReference type="PaxDb" id="284590-Q6CM31"/>
<evidence type="ECO:0000256" key="3">
    <source>
        <dbReference type="ARBA" id="ARBA00022840"/>
    </source>
</evidence>
<dbReference type="HOGENOM" id="CLU_000688_15_3_1"/>
<dbReference type="PANTHER" id="PTHR23074:SF81">
    <property type="entry name" value="26S PROTEASOME SUBUNIT YTA6-RELATED"/>
    <property type="match status" value="1"/>
</dbReference>
<comment type="similarity">
    <text evidence="1 4">Belongs to the AAA ATPase family.</text>
</comment>
<evidence type="ECO:0000259" key="7">
    <source>
        <dbReference type="SMART" id="SM00382"/>
    </source>
</evidence>
<dbReference type="GO" id="GO:0005524">
    <property type="term" value="F:ATP binding"/>
    <property type="evidence" value="ECO:0007669"/>
    <property type="project" value="UniProtKB-KW"/>
</dbReference>
<keyword evidence="2 4" id="KW-0547">Nucleotide-binding</keyword>
<dbReference type="Gene3D" id="3.40.50.300">
    <property type="entry name" value="P-loop containing nucleotide triphosphate hydrolases"/>
    <property type="match status" value="1"/>
</dbReference>
<dbReference type="CDD" id="cd19509">
    <property type="entry name" value="RecA-like_VPS4-like"/>
    <property type="match status" value="1"/>
</dbReference>
<dbReference type="GO" id="GO:0016887">
    <property type="term" value="F:ATP hydrolysis activity"/>
    <property type="evidence" value="ECO:0007669"/>
    <property type="project" value="InterPro"/>
</dbReference>
<dbReference type="Gene3D" id="1.10.8.60">
    <property type="match status" value="1"/>
</dbReference>
<evidence type="ECO:0000256" key="5">
    <source>
        <dbReference type="SAM" id="Coils"/>
    </source>
</evidence>
<proteinExistence type="inferred from homology"/>
<evidence type="ECO:0000313" key="9">
    <source>
        <dbReference type="Proteomes" id="UP000000598"/>
    </source>
</evidence>
<dbReference type="STRING" id="284590.Q6CM31"/>
<accession>Q6CM31</accession>
<keyword evidence="9" id="KW-1185">Reference proteome</keyword>
<dbReference type="Pfam" id="PF00004">
    <property type="entry name" value="AAA"/>
    <property type="match status" value="1"/>
</dbReference>
<feature type="region of interest" description="Disordered" evidence="6">
    <location>
        <begin position="311"/>
        <end position="338"/>
    </location>
</feature>
<dbReference type="SMART" id="SM00382">
    <property type="entry name" value="AAA"/>
    <property type="match status" value="1"/>
</dbReference>
<dbReference type="Proteomes" id="UP000000598">
    <property type="component" value="Chromosome E"/>
</dbReference>
<dbReference type="Pfam" id="PF17862">
    <property type="entry name" value="AAA_lid_3"/>
    <property type="match status" value="1"/>
</dbReference>
<dbReference type="EMBL" id="CR382125">
    <property type="protein sequence ID" value="CAH00095.1"/>
    <property type="molecule type" value="Genomic_DNA"/>
</dbReference>
<name>Q6CM31_KLULA</name>
<dbReference type="InterPro" id="IPR027417">
    <property type="entry name" value="P-loop_NTPase"/>
</dbReference>
<dbReference type="InterPro" id="IPR003593">
    <property type="entry name" value="AAA+_ATPase"/>
</dbReference>
<feature type="compositionally biased region" description="Low complexity" evidence="6">
    <location>
        <begin position="312"/>
        <end position="324"/>
    </location>
</feature>
<dbReference type="FunFam" id="1.10.8.60:FF:000022">
    <property type="entry name" value="Fidgetin like 1"/>
    <property type="match status" value="1"/>
</dbReference>
<organism evidence="8 9">
    <name type="scientific">Kluyveromyces lactis (strain ATCC 8585 / CBS 2359 / DSM 70799 / NBRC 1267 / NRRL Y-1140 / WM37)</name>
    <name type="common">Yeast</name>
    <name type="synonym">Candida sphaerica</name>
    <dbReference type="NCBI Taxonomy" id="284590"/>
    <lineage>
        <taxon>Eukaryota</taxon>
        <taxon>Fungi</taxon>
        <taxon>Dikarya</taxon>
        <taxon>Ascomycota</taxon>
        <taxon>Saccharomycotina</taxon>
        <taxon>Saccharomycetes</taxon>
        <taxon>Saccharomycetales</taxon>
        <taxon>Saccharomycetaceae</taxon>
        <taxon>Kluyveromyces</taxon>
    </lineage>
</organism>
<dbReference type="InterPro" id="IPR041569">
    <property type="entry name" value="AAA_lid_3"/>
</dbReference>
<keyword evidence="5" id="KW-0175">Coiled coil</keyword>
<dbReference type="InterPro" id="IPR003960">
    <property type="entry name" value="ATPase_AAA_CS"/>
</dbReference>